<dbReference type="AlphaFoldDB" id="A0A0D2IVZ6"/>
<dbReference type="InterPro" id="IPR015424">
    <property type="entry name" value="PyrdxlP-dep_Trfase"/>
</dbReference>
<dbReference type="Gene3D" id="3.40.640.10">
    <property type="entry name" value="Type I PLP-dependent aspartate aminotransferase-like (Major domain)"/>
    <property type="match status" value="1"/>
</dbReference>
<evidence type="ECO:0000313" key="5">
    <source>
        <dbReference type="Proteomes" id="UP000053617"/>
    </source>
</evidence>
<dbReference type="EMBL" id="KN847476">
    <property type="protein sequence ID" value="KIX07406.1"/>
    <property type="molecule type" value="Genomic_DNA"/>
</dbReference>
<evidence type="ECO:0000313" key="4">
    <source>
        <dbReference type="EMBL" id="KIX07406.1"/>
    </source>
</evidence>
<dbReference type="VEuPathDB" id="FungiDB:Z518_02059"/>
<proteinExistence type="inferred from homology"/>
<dbReference type="PANTHER" id="PTHR43713">
    <property type="entry name" value="GLUTAMATE-1-SEMIALDEHYDE 2,1-AMINOMUTASE"/>
    <property type="match status" value="1"/>
</dbReference>
<dbReference type="PANTHER" id="PTHR43713:SF3">
    <property type="entry name" value="GLUTAMATE-1-SEMIALDEHYDE 2,1-AMINOMUTASE 1, CHLOROPLASTIC-RELATED"/>
    <property type="match status" value="1"/>
</dbReference>
<organism evidence="4 5">
    <name type="scientific">Rhinocladiella mackenziei CBS 650.93</name>
    <dbReference type="NCBI Taxonomy" id="1442369"/>
    <lineage>
        <taxon>Eukaryota</taxon>
        <taxon>Fungi</taxon>
        <taxon>Dikarya</taxon>
        <taxon>Ascomycota</taxon>
        <taxon>Pezizomycotina</taxon>
        <taxon>Eurotiomycetes</taxon>
        <taxon>Chaetothyriomycetidae</taxon>
        <taxon>Chaetothyriales</taxon>
        <taxon>Herpotrichiellaceae</taxon>
        <taxon>Rhinocladiella</taxon>
    </lineage>
</organism>
<reference evidence="4 5" key="1">
    <citation type="submission" date="2015-01" db="EMBL/GenBank/DDBJ databases">
        <title>The Genome Sequence of Rhinocladiella mackenzie CBS 650.93.</title>
        <authorList>
            <consortium name="The Broad Institute Genomics Platform"/>
            <person name="Cuomo C."/>
            <person name="de Hoog S."/>
            <person name="Gorbushina A."/>
            <person name="Stielow B."/>
            <person name="Teixiera M."/>
            <person name="Abouelleil A."/>
            <person name="Chapman S.B."/>
            <person name="Priest M."/>
            <person name="Young S.K."/>
            <person name="Wortman J."/>
            <person name="Nusbaum C."/>
            <person name="Birren B."/>
        </authorList>
    </citation>
    <scope>NUCLEOTIDE SEQUENCE [LARGE SCALE GENOMIC DNA]</scope>
    <source>
        <strain evidence="4 5">CBS 650.93</strain>
    </source>
</reference>
<dbReference type="RefSeq" id="XP_013274542.1">
    <property type="nucleotide sequence ID" value="XM_013419088.1"/>
</dbReference>
<evidence type="ECO:0000256" key="1">
    <source>
        <dbReference type="ARBA" id="ARBA00001933"/>
    </source>
</evidence>
<gene>
    <name evidence="4" type="ORF">Z518_02059</name>
</gene>
<dbReference type="InterPro" id="IPR015421">
    <property type="entry name" value="PyrdxlP-dep_Trfase_major"/>
</dbReference>
<dbReference type="GeneID" id="25290130"/>
<dbReference type="GO" id="GO:0008483">
    <property type="term" value="F:transaminase activity"/>
    <property type="evidence" value="ECO:0007669"/>
    <property type="project" value="InterPro"/>
</dbReference>
<keyword evidence="5" id="KW-1185">Reference proteome</keyword>
<evidence type="ECO:0000256" key="2">
    <source>
        <dbReference type="ARBA" id="ARBA00022898"/>
    </source>
</evidence>
<evidence type="ECO:0000256" key="3">
    <source>
        <dbReference type="RuleBase" id="RU003560"/>
    </source>
</evidence>
<dbReference type="HOGENOM" id="CLU_016922_1_2_1"/>
<dbReference type="OrthoDB" id="425114at2759"/>
<protein>
    <recommendedName>
        <fullName evidence="6">Glutamate-1-semialdehyde 2,1-aminomutase</fullName>
    </recommendedName>
</protein>
<dbReference type="Pfam" id="PF00202">
    <property type="entry name" value="Aminotran_3"/>
    <property type="match status" value="1"/>
</dbReference>
<dbReference type="Proteomes" id="UP000053617">
    <property type="component" value="Unassembled WGS sequence"/>
</dbReference>
<name>A0A0D2IVZ6_9EURO</name>
<dbReference type="SUPFAM" id="SSF53383">
    <property type="entry name" value="PLP-dependent transferases"/>
    <property type="match status" value="1"/>
</dbReference>
<evidence type="ECO:0008006" key="6">
    <source>
        <dbReference type="Google" id="ProtNLM"/>
    </source>
</evidence>
<dbReference type="Gene3D" id="3.90.1150.10">
    <property type="entry name" value="Aspartate Aminotransferase, domain 1"/>
    <property type="match status" value="2"/>
</dbReference>
<comment type="cofactor">
    <cofactor evidence="1">
        <name>pyridoxal 5'-phosphate</name>
        <dbReference type="ChEBI" id="CHEBI:597326"/>
    </cofactor>
</comment>
<accession>A0A0D2IVZ6</accession>
<dbReference type="InterPro" id="IPR005814">
    <property type="entry name" value="Aminotrans_3"/>
</dbReference>
<dbReference type="InterPro" id="IPR015422">
    <property type="entry name" value="PyrdxlP-dep_Trfase_small"/>
</dbReference>
<comment type="similarity">
    <text evidence="3">Belongs to the class-III pyridoxal-phosphate-dependent aminotransferase family.</text>
</comment>
<sequence>MPAPKAPAVDATREKRSLESIQSAAHARYCAANPLSAKAHKTASANLPGGNTRTVLFSQPFPLAFRSGACNMLTSLDGRSYVDFLGEYSAGLFGHSHPRIRQAIAGALDRGWNYGAETLQEKELGSKLTHRFASAGLDLVRFTNSGTEASTMAIGTAIAWTGRKKILVFSNAYHGGTVFFPMDMCIWTHSKSSSPPPWKSAVLPHEFVPAPFNNIAETRAIVDALPGDSLAAIMVEPVQGSGGCRPASREFLRYLRETADRLGALLIVDEVMTSRLGPSGLLATLGLKADLMTLGKWIGGGMSFGAFGGRRDVMNMYNPALGPKEGLLHPGTFNNNVFSMSAGIVALDVFSPEKVTELNARGDRMKAAITQRLVDVGLYPAEHENYLQDVLEMDSFRGDGTTELYTGNESSDGRPLPLPLPRVFIASRGSMLNLRFTGRDASVWHNVYYHFMLEKGIYLASRGYTPLNLCVSDEDVDTFVEAVEEFLVLHVHDLIRLNSNLWQEKDCQ</sequence>
<dbReference type="GO" id="GO:0030170">
    <property type="term" value="F:pyridoxal phosphate binding"/>
    <property type="evidence" value="ECO:0007669"/>
    <property type="project" value="InterPro"/>
</dbReference>
<keyword evidence="2 3" id="KW-0663">Pyridoxal phosphate</keyword>
<dbReference type="STRING" id="1442369.A0A0D2IVZ6"/>